<keyword evidence="3 7" id="KW-1134">Transmembrane beta strand</keyword>
<dbReference type="Gene3D" id="2.40.170.20">
    <property type="entry name" value="TonB-dependent receptor, beta-barrel domain"/>
    <property type="match status" value="1"/>
</dbReference>
<dbReference type="InterPro" id="IPR039426">
    <property type="entry name" value="TonB-dep_rcpt-like"/>
</dbReference>
<evidence type="ECO:0000256" key="3">
    <source>
        <dbReference type="ARBA" id="ARBA00022452"/>
    </source>
</evidence>
<reference evidence="9 10" key="1">
    <citation type="submission" date="2019-02" db="EMBL/GenBank/DDBJ databases">
        <authorList>
            <person name="Li Y."/>
        </authorList>
    </citation>
    <scope>NUCLEOTIDE SEQUENCE [LARGE SCALE GENOMIC DNA]</scope>
    <source>
        <strain evidence="9 10">30C10-4-7</strain>
    </source>
</reference>
<evidence type="ECO:0000256" key="4">
    <source>
        <dbReference type="ARBA" id="ARBA00022692"/>
    </source>
</evidence>
<keyword evidence="6 7" id="KW-0998">Cell outer membrane</keyword>
<evidence type="ECO:0000256" key="1">
    <source>
        <dbReference type="ARBA" id="ARBA00004571"/>
    </source>
</evidence>
<dbReference type="NCBIfam" id="TIGR04056">
    <property type="entry name" value="OMP_RagA_SusC"/>
    <property type="match status" value="1"/>
</dbReference>
<dbReference type="InterPro" id="IPR036942">
    <property type="entry name" value="Beta-barrel_TonB_sf"/>
</dbReference>
<dbReference type="SUPFAM" id="SSF49464">
    <property type="entry name" value="Carboxypeptidase regulatory domain-like"/>
    <property type="match status" value="1"/>
</dbReference>
<feature type="domain" description="TonB-dependent receptor plug" evidence="8">
    <location>
        <begin position="226"/>
        <end position="332"/>
    </location>
</feature>
<dbReference type="InterPro" id="IPR023996">
    <property type="entry name" value="TonB-dep_OMP_SusC/RagA"/>
</dbReference>
<dbReference type="NCBIfam" id="TIGR04057">
    <property type="entry name" value="SusC_RagA_signa"/>
    <property type="match status" value="1"/>
</dbReference>
<dbReference type="InterPro" id="IPR037066">
    <property type="entry name" value="Plug_dom_sf"/>
</dbReference>
<keyword evidence="10" id="KW-1185">Reference proteome</keyword>
<evidence type="ECO:0000313" key="10">
    <source>
        <dbReference type="Proteomes" id="UP000292855"/>
    </source>
</evidence>
<evidence type="ECO:0000256" key="7">
    <source>
        <dbReference type="PROSITE-ProRule" id="PRU01360"/>
    </source>
</evidence>
<dbReference type="PROSITE" id="PS52016">
    <property type="entry name" value="TONB_DEPENDENT_REC_3"/>
    <property type="match status" value="1"/>
</dbReference>
<dbReference type="EMBL" id="SGIT01000001">
    <property type="protein sequence ID" value="RZF62194.1"/>
    <property type="molecule type" value="Genomic_DNA"/>
</dbReference>
<protein>
    <submittedName>
        <fullName evidence="9">SusC/RagA family TonB-linked outer membrane protein</fullName>
    </submittedName>
</protein>
<proteinExistence type="inferred from homology"/>
<sequence>MKELHDRGSYALFSERFIRRCRSKIHAKSACKTRKRLTNQEFMPSEYYTTFIPCISSTPKEDLIPIGNGDTQQEKGRDLLPTSRIVLCISQTLENKSMLYILSLICFMLFVLPNAQAQSPSNREAAEGQHRILIGEVRSNVDNKPIEGVSLRVGEIRSNTNKNGKFWIAPTQQRGTLEFTHIGFRKQTIKYNTQTAYLTIVLEPLENQIEGVEVVSTGYQQIPKERATGSFEFVDSALFNRKVSSDLISRLEDVVPSLSSIKFFESNRGEIPNINIRGMSTMRSQRWPLIVLDGMPYEGHFNNINPNDIENITILKDAASSSIWGAQSGNGVLVITTKRGKYGEPFRLSVNVAGTVANKPDLFYQRQMSASDYIDVELLLADQGYYDSRMYDIWTEISPVVQLLKKEKDGLLSQEEMRRQIDELRDNDVRRDYLKYIYRPSLLQQYNMQLSGGSEKLSTVFSVGYDHNKDHLVTNSNDRISLRNATTFRPIKDLEIDLSVQYTETRKKEPHHAVGYSVTAGYPYMQLADADGNPLVAGLIGMHPEFRDTVAGGRLLDWQYRPLAELDATSQQLTRRETVVSVGAGYMLLPGLKASVLYNYRSTNGVNDVWRGMESAHLRAEINYYANWNNQQVNWGMPLGDFQHLFNQQGTSHQGRWQLTYDGHFADKHRISALAGSEIRNVAYDVHSTVFMGVDRETLAYTPVDMDREFPYLNGMLGRRRLPDYRQYTATLDRYVSHFANASYTFLDRYILSGSLRKDASNLFGVRTNDKGQPFWSVGGAWIVSKETFAPDWLDQLKLRTTYGYNGNVNNSVAAYPIIAIQSQVNSITGERYARIQSPPNPNLRWENVGMWNLGLDFSLKGNRLSGSVEYYHKMPKDLIAATRIDPSTGFATLNINSANLEGKGVDLSLHSVNISKPSFQWTSDLVFAYNRTKVAKSFVSNTLGLNFVGGAHGMLMTPIEGMDLHSIYAFKWAGLDPETGMPRGYVDGEISDDYAAIYNRTDVTDMDNHGSALPRYFGSLRNAFRYKSWELSFNIAYQLGHKFMRSSVNYTRLVSDGIGHSDFADRWQQPGDEQFTDVPVFGYPPNYYGDAFYNFSSALVERADQVKLRDVRLDYRLPSTKMFKNAGLYVYMYNVATLWRANKIGLDPEYGSSSPDPLSVSVGLNVSL</sequence>
<dbReference type="InterPro" id="IPR012910">
    <property type="entry name" value="Plug_dom"/>
</dbReference>
<dbReference type="Proteomes" id="UP000292855">
    <property type="component" value="Unassembled WGS sequence"/>
</dbReference>
<organism evidence="9 10">
    <name type="scientific">Sphingobacterium corticibacterium</name>
    <dbReference type="NCBI Taxonomy" id="2484746"/>
    <lineage>
        <taxon>Bacteria</taxon>
        <taxon>Pseudomonadati</taxon>
        <taxon>Bacteroidota</taxon>
        <taxon>Sphingobacteriia</taxon>
        <taxon>Sphingobacteriales</taxon>
        <taxon>Sphingobacteriaceae</taxon>
        <taxon>Sphingobacterium</taxon>
    </lineage>
</organism>
<comment type="similarity">
    <text evidence="7">Belongs to the TonB-dependent receptor family.</text>
</comment>
<evidence type="ECO:0000256" key="2">
    <source>
        <dbReference type="ARBA" id="ARBA00022448"/>
    </source>
</evidence>
<evidence type="ECO:0000313" key="9">
    <source>
        <dbReference type="EMBL" id="RZF62194.1"/>
    </source>
</evidence>
<keyword evidence="5 7" id="KW-0472">Membrane</keyword>
<dbReference type="InterPro" id="IPR008969">
    <property type="entry name" value="CarboxyPept-like_regulatory"/>
</dbReference>
<evidence type="ECO:0000256" key="6">
    <source>
        <dbReference type="ARBA" id="ARBA00023237"/>
    </source>
</evidence>
<evidence type="ECO:0000259" key="8">
    <source>
        <dbReference type="Pfam" id="PF07715"/>
    </source>
</evidence>
<keyword evidence="4 7" id="KW-0812">Transmembrane</keyword>
<dbReference type="AlphaFoldDB" id="A0A4Q6XXQ0"/>
<dbReference type="Pfam" id="PF07715">
    <property type="entry name" value="Plug"/>
    <property type="match status" value="1"/>
</dbReference>
<gene>
    <name evidence="9" type="ORF">EWE74_05140</name>
</gene>
<dbReference type="GO" id="GO:0009279">
    <property type="term" value="C:cell outer membrane"/>
    <property type="evidence" value="ECO:0007669"/>
    <property type="project" value="UniProtKB-SubCell"/>
</dbReference>
<evidence type="ECO:0000256" key="5">
    <source>
        <dbReference type="ARBA" id="ARBA00023136"/>
    </source>
</evidence>
<comment type="caution">
    <text evidence="9">The sequence shown here is derived from an EMBL/GenBank/DDBJ whole genome shotgun (WGS) entry which is preliminary data.</text>
</comment>
<accession>A0A4Q6XXQ0</accession>
<dbReference type="OrthoDB" id="687738at2"/>
<comment type="subcellular location">
    <subcellularLocation>
        <location evidence="1 7">Cell outer membrane</location>
        <topology evidence="1 7">Multi-pass membrane protein</topology>
    </subcellularLocation>
</comment>
<keyword evidence="2 7" id="KW-0813">Transport</keyword>
<dbReference type="Gene3D" id="2.170.130.10">
    <property type="entry name" value="TonB-dependent receptor, plug domain"/>
    <property type="match status" value="1"/>
</dbReference>
<dbReference type="SUPFAM" id="SSF56935">
    <property type="entry name" value="Porins"/>
    <property type="match status" value="1"/>
</dbReference>
<dbReference type="InterPro" id="IPR023997">
    <property type="entry name" value="TonB-dep_OMP_SusC/RagA_CS"/>
</dbReference>
<name>A0A4Q6XXQ0_9SPHI</name>